<evidence type="ECO:0000313" key="1">
    <source>
        <dbReference type="EMBL" id="CAA9479378.1"/>
    </source>
</evidence>
<protein>
    <submittedName>
        <fullName evidence="1">Uncharacterized protein</fullName>
    </submittedName>
</protein>
<name>A0A6J4RZ30_9ACTN</name>
<accession>A0A6J4RZ30</accession>
<proteinExistence type="predicted"/>
<gene>
    <name evidence="1" type="ORF">AVDCRST_MAG67-761</name>
</gene>
<dbReference type="AlphaFoldDB" id="A0A6J4RZ30"/>
<reference evidence="1" key="1">
    <citation type="submission" date="2020-02" db="EMBL/GenBank/DDBJ databases">
        <authorList>
            <person name="Meier V. D."/>
        </authorList>
    </citation>
    <scope>NUCLEOTIDE SEQUENCE</scope>
    <source>
        <strain evidence="1">AVDCRST_MAG67</strain>
    </source>
</reference>
<sequence length="198" mass="22789">MSADQERRWRRAQQIVEHAWRDLPAYDRHLLQSIGASQWLITTEATGRAVDDLLRSAGYERLSERAVRDLNAAAGVWIAELRLVVISAAHEPLAELDDRTYEAMLARVAWHEWAHALSVVRATREDVAAGERLLDLAPSGIRDFVRRGGYRRSEYTHELVAEIYALLMSRRRRGQPGQPPWLHDEIYNLVRRVSGWSE</sequence>
<organism evidence="1">
    <name type="scientific">uncultured Solirubrobacteraceae bacterium</name>
    <dbReference type="NCBI Taxonomy" id="1162706"/>
    <lineage>
        <taxon>Bacteria</taxon>
        <taxon>Bacillati</taxon>
        <taxon>Actinomycetota</taxon>
        <taxon>Thermoleophilia</taxon>
        <taxon>Solirubrobacterales</taxon>
        <taxon>Solirubrobacteraceae</taxon>
        <taxon>environmental samples</taxon>
    </lineage>
</organism>
<dbReference type="EMBL" id="CADCVQ010000039">
    <property type="protein sequence ID" value="CAA9479378.1"/>
    <property type="molecule type" value="Genomic_DNA"/>
</dbReference>